<protein>
    <submittedName>
        <fullName evidence="1">Uncharacterized protein</fullName>
    </submittedName>
</protein>
<evidence type="ECO:0000313" key="1">
    <source>
        <dbReference type="EMBL" id="EMI57269.1"/>
    </source>
</evidence>
<organism evidence="1 2">
    <name type="scientific">Rhodopirellula sallentina SM41</name>
    <dbReference type="NCBI Taxonomy" id="1263870"/>
    <lineage>
        <taxon>Bacteria</taxon>
        <taxon>Pseudomonadati</taxon>
        <taxon>Planctomycetota</taxon>
        <taxon>Planctomycetia</taxon>
        <taxon>Pirellulales</taxon>
        <taxon>Pirellulaceae</taxon>
        <taxon>Rhodopirellula</taxon>
    </lineage>
</organism>
<dbReference type="Proteomes" id="UP000011885">
    <property type="component" value="Unassembled WGS sequence"/>
</dbReference>
<keyword evidence="2" id="KW-1185">Reference proteome</keyword>
<dbReference type="RefSeq" id="WP_008675583.1">
    <property type="nucleotide sequence ID" value="NZ_ANOH01000098.1"/>
</dbReference>
<dbReference type="OrthoDB" id="6401746at2"/>
<gene>
    <name evidence="1" type="ORF">RSSM_01290</name>
</gene>
<reference evidence="1 2" key="1">
    <citation type="journal article" date="2013" name="Mar. Genomics">
        <title>Expression of sulfatases in Rhodopirellula baltica and the diversity of sulfatases in the genus Rhodopirellula.</title>
        <authorList>
            <person name="Wegner C.E."/>
            <person name="Richter-Heitmann T."/>
            <person name="Klindworth A."/>
            <person name="Klockow C."/>
            <person name="Richter M."/>
            <person name="Achstetter T."/>
            <person name="Glockner F.O."/>
            <person name="Harder J."/>
        </authorList>
    </citation>
    <scope>NUCLEOTIDE SEQUENCE [LARGE SCALE GENOMIC DNA]</scope>
    <source>
        <strain evidence="1 2">SM41</strain>
    </source>
</reference>
<dbReference type="AlphaFoldDB" id="M5U7N4"/>
<dbReference type="PATRIC" id="fig|1263870.3.peg.1390"/>
<evidence type="ECO:0000313" key="2">
    <source>
        <dbReference type="Proteomes" id="UP000011885"/>
    </source>
</evidence>
<comment type="caution">
    <text evidence="1">The sequence shown here is derived from an EMBL/GenBank/DDBJ whole genome shotgun (WGS) entry which is preliminary data.</text>
</comment>
<sequence length="221" mass="24721">MTHYEFEPREKRGRNKLVGSWTETPATPVDLPLTVANLIQLLAIGGDAANATYTHQQIANWCERYYAQYYDDPSIQDETPDFDIANDVAAQWGLTLVNTYTLAELQSLDFTSVVLPLEWFANWLTRLRAADGRPPTAVELTEMVRISLWQDWDPIGINDCPEARDEYDSYVSGVCSLLQSGADSHMLGKHLAQIETKSMGLSSPSSHLDDVVLKLLAMVGR</sequence>
<dbReference type="EMBL" id="ANOH01000098">
    <property type="protein sequence ID" value="EMI57269.1"/>
    <property type="molecule type" value="Genomic_DNA"/>
</dbReference>
<proteinExistence type="predicted"/>
<accession>M5U7N4</accession>
<name>M5U7N4_9BACT</name>